<feature type="domain" description="Protein kinase" evidence="8">
    <location>
        <begin position="47"/>
        <end position="301"/>
    </location>
</feature>
<organism evidence="9">
    <name type="scientific">Eutreptiella gymnastica</name>
    <dbReference type="NCBI Taxonomy" id="73025"/>
    <lineage>
        <taxon>Eukaryota</taxon>
        <taxon>Discoba</taxon>
        <taxon>Euglenozoa</taxon>
        <taxon>Euglenida</taxon>
        <taxon>Spirocuta</taxon>
        <taxon>Euglenophyceae</taxon>
        <taxon>Eutreptiales</taxon>
        <taxon>Eutreptiaceae</taxon>
        <taxon>Eutreptiella</taxon>
    </lineage>
</organism>
<dbReference type="EMBL" id="HBJA01090836">
    <property type="protein sequence ID" value="CAE0820442.1"/>
    <property type="molecule type" value="Transcribed_RNA"/>
</dbReference>
<dbReference type="GO" id="GO:0005524">
    <property type="term" value="F:ATP binding"/>
    <property type="evidence" value="ECO:0007669"/>
    <property type="project" value="UniProtKB-UniRule"/>
</dbReference>
<dbReference type="PANTHER" id="PTHR24346">
    <property type="entry name" value="MAP/MICROTUBULE AFFINITY-REGULATING KINASE"/>
    <property type="match status" value="1"/>
</dbReference>
<sequence length="326" mass="36734">MADDSAAEDLQLLTVEDEDKLKANSELLTLIKKLSNYNEADTWIGPYAVQRVLGEGATGIVKLANHRDNKEDLVAIKIVDKNAMLSKPDEKKRVLREITILQQVEHPYIMKMYDVFETKQHRFLVLEYLAGGELYDALLKNGKCATEQAFKYFFQITIGIAYLHKNSICHRDVKLENVILDSKGDAKLADFGMASVVPPGAKLMESVGSPHYACPQIIEGKKYSGYCSDVWSLGVVLFILLTGQQPFGGDTMDVLFGNITNVRYKIPLELPDSAGDLIKSILKFNEDERTTLHDIQACNWWKLRCGRITPEMRKCWLDVFPQNLAG</sequence>
<dbReference type="PROSITE" id="PS00108">
    <property type="entry name" value="PROTEIN_KINASE_ST"/>
    <property type="match status" value="1"/>
</dbReference>
<dbReference type="PANTHER" id="PTHR24346:SF82">
    <property type="entry name" value="KP78A-RELATED"/>
    <property type="match status" value="1"/>
</dbReference>
<dbReference type="Pfam" id="PF00069">
    <property type="entry name" value="Pkinase"/>
    <property type="match status" value="1"/>
</dbReference>
<keyword evidence="2" id="KW-0808">Transferase</keyword>
<dbReference type="FunFam" id="1.10.510.10:FF:000571">
    <property type="entry name" value="Maternal embryonic leucine zipper kinase"/>
    <property type="match status" value="1"/>
</dbReference>
<evidence type="ECO:0000256" key="5">
    <source>
        <dbReference type="ARBA" id="ARBA00022840"/>
    </source>
</evidence>
<dbReference type="SMART" id="SM00220">
    <property type="entry name" value="S_TKc"/>
    <property type="match status" value="1"/>
</dbReference>
<keyword evidence="5 6" id="KW-0067">ATP-binding</keyword>
<keyword evidence="1 7" id="KW-0723">Serine/threonine-protein kinase</keyword>
<feature type="binding site" evidence="6">
    <location>
        <position position="77"/>
    </location>
    <ligand>
        <name>ATP</name>
        <dbReference type="ChEBI" id="CHEBI:30616"/>
    </ligand>
</feature>
<dbReference type="GO" id="GO:0035556">
    <property type="term" value="P:intracellular signal transduction"/>
    <property type="evidence" value="ECO:0007669"/>
    <property type="project" value="TreeGrafter"/>
</dbReference>
<evidence type="ECO:0000256" key="3">
    <source>
        <dbReference type="ARBA" id="ARBA00022741"/>
    </source>
</evidence>
<comment type="similarity">
    <text evidence="7">Belongs to the protein kinase superfamily.</text>
</comment>
<reference evidence="9" key="1">
    <citation type="submission" date="2021-01" db="EMBL/GenBank/DDBJ databases">
        <authorList>
            <person name="Corre E."/>
            <person name="Pelletier E."/>
            <person name="Niang G."/>
            <person name="Scheremetjew M."/>
            <person name="Finn R."/>
            <person name="Kale V."/>
            <person name="Holt S."/>
            <person name="Cochrane G."/>
            <person name="Meng A."/>
            <person name="Brown T."/>
            <person name="Cohen L."/>
        </authorList>
    </citation>
    <scope>NUCLEOTIDE SEQUENCE</scope>
    <source>
        <strain evidence="9">CCMP1594</strain>
    </source>
</reference>
<dbReference type="FunFam" id="3.30.200.20:FF:000042">
    <property type="entry name" value="Aurora kinase A"/>
    <property type="match status" value="1"/>
</dbReference>
<dbReference type="PROSITE" id="PS50011">
    <property type="entry name" value="PROTEIN_KINASE_DOM"/>
    <property type="match status" value="1"/>
</dbReference>
<evidence type="ECO:0000256" key="2">
    <source>
        <dbReference type="ARBA" id="ARBA00022679"/>
    </source>
</evidence>
<protein>
    <recommendedName>
        <fullName evidence="8">Protein kinase domain-containing protein</fullName>
    </recommendedName>
</protein>
<dbReference type="SUPFAM" id="SSF56112">
    <property type="entry name" value="Protein kinase-like (PK-like)"/>
    <property type="match status" value="1"/>
</dbReference>
<accession>A0A7S4LCL3</accession>
<proteinExistence type="inferred from homology"/>
<evidence type="ECO:0000313" key="9">
    <source>
        <dbReference type="EMBL" id="CAE0820442.1"/>
    </source>
</evidence>
<dbReference type="Gene3D" id="1.10.510.10">
    <property type="entry name" value="Transferase(Phosphotransferase) domain 1"/>
    <property type="match status" value="1"/>
</dbReference>
<name>A0A7S4LCL3_9EUGL</name>
<dbReference type="InterPro" id="IPR017441">
    <property type="entry name" value="Protein_kinase_ATP_BS"/>
</dbReference>
<dbReference type="PROSITE" id="PS00107">
    <property type="entry name" value="PROTEIN_KINASE_ATP"/>
    <property type="match status" value="1"/>
</dbReference>
<evidence type="ECO:0000259" key="8">
    <source>
        <dbReference type="PROSITE" id="PS50011"/>
    </source>
</evidence>
<keyword evidence="4" id="KW-0418">Kinase</keyword>
<dbReference type="InterPro" id="IPR000719">
    <property type="entry name" value="Prot_kinase_dom"/>
</dbReference>
<dbReference type="InterPro" id="IPR011009">
    <property type="entry name" value="Kinase-like_dom_sf"/>
</dbReference>
<evidence type="ECO:0000256" key="6">
    <source>
        <dbReference type="PROSITE-ProRule" id="PRU10141"/>
    </source>
</evidence>
<dbReference type="GO" id="GO:0005737">
    <property type="term" value="C:cytoplasm"/>
    <property type="evidence" value="ECO:0007669"/>
    <property type="project" value="TreeGrafter"/>
</dbReference>
<evidence type="ECO:0000256" key="7">
    <source>
        <dbReference type="RuleBase" id="RU000304"/>
    </source>
</evidence>
<dbReference type="InterPro" id="IPR008271">
    <property type="entry name" value="Ser/Thr_kinase_AS"/>
</dbReference>
<evidence type="ECO:0000256" key="4">
    <source>
        <dbReference type="ARBA" id="ARBA00022777"/>
    </source>
</evidence>
<evidence type="ECO:0000256" key="1">
    <source>
        <dbReference type="ARBA" id="ARBA00022527"/>
    </source>
</evidence>
<dbReference type="AlphaFoldDB" id="A0A7S4LCL3"/>
<gene>
    <name evidence="9" type="ORF">EGYM00163_LOCUS31614</name>
</gene>
<dbReference type="GO" id="GO:0004674">
    <property type="term" value="F:protein serine/threonine kinase activity"/>
    <property type="evidence" value="ECO:0007669"/>
    <property type="project" value="UniProtKB-KW"/>
</dbReference>
<keyword evidence="3 6" id="KW-0547">Nucleotide-binding</keyword>